<feature type="non-terminal residue" evidence="2">
    <location>
        <position position="1"/>
    </location>
</feature>
<evidence type="ECO:0000256" key="1">
    <source>
        <dbReference type="SAM" id="MobiDB-lite"/>
    </source>
</evidence>
<feature type="region of interest" description="Disordered" evidence="1">
    <location>
        <begin position="39"/>
        <end position="78"/>
    </location>
</feature>
<feature type="compositionally biased region" description="Acidic residues" evidence="1">
    <location>
        <begin position="54"/>
        <end position="78"/>
    </location>
</feature>
<dbReference type="EMBL" id="JAQQBS010001422">
    <property type="protein sequence ID" value="KAK0166124.1"/>
    <property type="molecule type" value="Genomic_DNA"/>
</dbReference>
<comment type="caution">
    <text evidence="2">The sequence shown here is derived from an EMBL/GenBank/DDBJ whole genome shotgun (WGS) entry which is preliminary data.</text>
</comment>
<accession>A0AA39FAS6</accession>
<gene>
    <name evidence="2" type="ORF">PV328_004571</name>
</gene>
<reference evidence="2" key="2">
    <citation type="submission" date="2023-03" db="EMBL/GenBank/DDBJ databases">
        <authorList>
            <person name="Inwood S.N."/>
            <person name="Skelly J.G."/>
            <person name="Guhlin J."/>
            <person name="Harrop T.W.R."/>
            <person name="Goldson S.G."/>
            <person name="Dearden P.K."/>
        </authorList>
    </citation>
    <scope>NUCLEOTIDE SEQUENCE</scope>
    <source>
        <strain evidence="2">Irish</strain>
        <tissue evidence="2">Whole body</tissue>
    </source>
</reference>
<protein>
    <submittedName>
        <fullName evidence="2">Uncharacterized protein</fullName>
    </submittedName>
</protein>
<proteinExistence type="predicted"/>
<name>A0AA39FAS6_9HYME</name>
<keyword evidence="3" id="KW-1185">Reference proteome</keyword>
<dbReference type="Proteomes" id="UP001168990">
    <property type="component" value="Unassembled WGS sequence"/>
</dbReference>
<organism evidence="2 3">
    <name type="scientific">Microctonus aethiopoides</name>
    <dbReference type="NCBI Taxonomy" id="144406"/>
    <lineage>
        <taxon>Eukaryota</taxon>
        <taxon>Metazoa</taxon>
        <taxon>Ecdysozoa</taxon>
        <taxon>Arthropoda</taxon>
        <taxon>Hexapoda</taxon>
        <taxon>Insecta</taxon>
        <taxon>Pterygota</taxon>
        <taxon>Neoptera</taxon>
        <taxon>Endopterygota</taxon>
        <taxon>Hymenoptera</taxon>
        <taxon>Apocrita</taxon>
        <taxon>Ichneumonoidea</taxon>
        <taxon>Braconidae</taxon>
        <taxon>Euphorinae</taxon>
        <taxon>Microctonus</taxon>
    </lineage>
</organism>
<feature type="compositionally biased region" description="Basic and acidic residues" evidence="1">
    <location>
        <begin position="42"/>
        <end position="53"/>
    </location>
</feature>
<evidence type="ECO:0000313" key="2">
    <source>
        <dbReference type="EMBL" id="KAK0166124.1"/>
    </source>
</evidence>
<reference evidence="2" key="1">
    <citation type="journal article" date="2023" name="bioRxiv">
        <title>Scaffold-level genome assemblies of two parasitoid biocontrol wasps reveal the parthenogenesis mechanism and an associated novel virus.</title>
        <authorList>
            <person name="Inwood S."/>
            <person name="Skelly J."/>
            <person name="Guhlin J."/>
            <person name="Harrop T."/>
            <person name="Goldson S."/>
            <person name="Dearden P."/>
        </authorList>
    </citation>
    <scope>NUCLEOTIDE SEQUENCE</scope>
    <source>
        <strain evidence="2">Irish</strain>
        <tissue evidence="2">Whole body</tissue>
    </source>
</reference>
<dbReference type="AlphaFoldDB" id="A0AA39FAS6"/>
<sequence>MFCGGFAISVWRRLRRLSTVDSGNVRWWLMSIFNSSRVLPSRARESSGNAKKEEEEEEEGDGGGKDDNDDGDDGSTSL</sequence>
<evidence type="ECO:0000313" key="3">
    <source>
        <dbReference type="Proteomes" id="UP001168990"/>
    </source>
</evidence>